<dbReference type="InterPro" id="IPR017452">
    <property type="entry name" value="GPCR_Rhodpsn_7TM"/>
</dbReference>
<proteinExistence type="predicted"/>
<comment type="subcellular location">
    <subcellularLocation>
        <location evidence="1">Membrane</location>
    </subcellularLocation>
</comment>
<keyword evidence="2 5" id="KW-0812">Transmembrane</keyword>
<dbReference type="EMBL" id="MTYJ01000438">
    <property type="protein sequence ID" value="OWA54660.1"/>
    <property type="molecule type" value="Genomic_DNA"/>
</dbReference>
<dbReference type="SUPFAM" id="SSF81321">
    <property type="entry name" value="Family A G protein-coupled receptor-like"/>
    <property type="match status" value="1"/>
</dbReference>
<feature type="domain" description="G-protein coupled receptors family 1 profile" evidence="6">
    <location>
        <begin position="46"/>
        <end position="84"/>
    </location>
</feature>
<evidence type="ECO:0000256" key="4">
    <source>
        <dbReference type="ARBA" id="ARBA00023136"/>
    </source>
</evidence>
<evidence type="ECO:0000256" key="2">
    <source>
        <dbReference type="ARBA" id="ARBA00022692"/>
    </source>
</evidence>
<reference evidence="8" key="1">
    <citation type="submission" date="2017-01" db="EMBL/GenBank/DDBJ databases">
        <title>Comparative genomics of anhydrobiosis in the tardigrade Hypsibius dujardini.</title>
        <authorList>
            <person name="Yoshida Y."/>
            <person name="Koutsovoulos G."/>
            <person name="Laetsch D."/>
            <person name="Stevens L."/>
            <person name="Kumar S."/>
            <person name="Horikawa D."/>
            <person name="Ishino K."/>
            <person name="Komine S."/>
            <person name="Tomita M."/>
            <person name="Blaxter M."/>
            <person name="Arakawa K."/>
        </authorList>
    </citation>
    <scope>NUCLEOTIDE SEQUENCE [LARGE SCALE GENOMIC DNA]</scope>
    <source>
        <strain evidence="8">Z151</strain>
    </source>
</reference>
<evidence type="ECO:0000256" key="5">
    <source>
        <dbReference type="SAM" id="Phobius"/>
    </source>
</evidence>
<dbReference type="Gene3D" id="1.20.1070.10">
    <property type="entry name" value="Rhodopsin 7-helix transmembrane proteins"/>
    <property type="match status" value="1"/>
</dbReference>
<feature type="transmembrane region" description="Helical" evidence="5">
    <location>
        <begin position="34"/>
        <end position="56"/>
    </location>
</feature>
<keyword evidence="8" id="KW-1185">Reference proteome</keyword>
<evidence type="ECO:0000256" key="1">
    <source>
        <dbReference type="ARBA" id="ARBA00004370"/>
    </source>
</evidence>
<name>A0A9X6NI04_HYPEX</name>
<evidence type="ECO:0000313" key="7">
    <source>
        <dbReference type="EMBL" id="OWA54660.1"/>
    </source>
</evidence>
<dbReference type="Proteomes" id="UP000192578">
    <property type="component" value="Unassembled WGS sequence"/>
</dbReference>
<evidence type="ECO:0000256" key="3">
    <source>
        <dbReference type="ARBA" id="ARBA00022989"/>
    </source>
</evidence>
<gene>
    <name evidence="7" type="ORF">BV898_19059</name>
</gene>
<dbReference type="AlphaFoldDB" id="A0A9X6NI04"/>
<keyword evidence="3 5" id="KW-1133">Transmembrane helix</keyword>
<accession>A0A9X6NI04</accession>
<comment type="caution">
    <text evidence="7">The sequence shown here is derived from an EMBL/GenBank/DDBJ whole genome shotgun (WGS) entry which is preliminary data.</text>
</comment>
<organism evidence="7 8">
    <name type="scientific">Hypsibius exemplaris</name>
    <name type="common">Freshwater tardigrade</name>
    <dbReference type="NCBI Taxonomy" id="2072580"/>
    <lineage>
        <taxon>Eukaryota</taxon>
        <taxon>Metazoa</taxon>
        <taxon>Ecdysozoa</taxon>
        <taxon>Tardigrada</taxon>
        <taxon>Eutardigrada</taxon>
        <taxon>Parachela</taxon>
        <taxon>Hypsibioidea</taxon>
        <taxon>Hypsibiidae</taxon>
        <taxon>Hypsibius</taxon>
    </lineage>
</organism>
<dbReference type="GO" id="GO:0016020">
    <property type="term" value="C:membrane"/>
    <property type="evidence" value="ECO:0007669"/>
    <property type="project" value="UniProtKB-SubCell"/>
</dbReference>
<sequence>MENLTNTFPWLNVSASINSTLIVTVNLADPITTWFTIITLSATLFTNGLIVIVYAINSPLRTPFNAYIVNIAVTEIIQVNVLVN</sequence>
<dbReference type="PROSITE" id="PS50262">
    <property type="entry name" value="G_PROTEIN_RECEP_F1_2"/>
    <property type="match status" value="1"/>
</dbReference>
<evidence type="ECO:0000313" key="8">
    <source>
        <dbReference type="Proteomes" id="UP000192578"/>
    </source>
</evidence>
<keyword evidence="4 5" id="KW-0472">Membrane</keyword>
<evidence type="ECO:0000259" key="6">
    <source>
        <dbReference type="PROSITE" id="PS50262"/>
    </source>
</evidence>
<protein>
    <recommendedName>
        <fullName evidence="6">G-protein coupled receptors family 1 profile domain-containing protein</fullName>
    </recommendedName>
</protein>